<evidence type="ECO:0000259" key="1">
    <source>
        <dbReference type="PROSITE" id="PS51819"/>
    </source>
</evidence>
<feature type="domain" description="VOC" evidence="1">
    <location>
        <begin position="12"/>
        <end position="144"/>
    </location>
</feature>
<dbReference type="InterPro" id="IPR029068">
    <property type="entry name" value="Glyas_Bleomycin-R_OHBP_Dase"/>
</dbReference>
<comment type="caution">
    <text evidence="2">The sequence shown here is derived from an EMBL/GenBank/DDBJ whole genome shotgun (WGS) entry which is preliminary data.</text>
</comment>
<dbReference type="EMBL" id="MU865980">
    <property type="protein sequence ID" value="KAK4444235.1"/>
    <property type="molecule type" value="Genomic_DNA"/>
</dbReference>
<dbReference type="PANTHER" id="PTHR33993">
    <property type="entry name" value="GLYOXALASE-RELATED"/>
    <property type="match status" value="1"/>
</dbReference>
<name>A0AAV9G791_9PEZI</name>
<dbReference type="InterPro" id="IPR004360">
    <property type="entry name" value="Glyas_Fos-R_dOase_dom"/>
</dbReference>
<dbReference type="Proteomes" id="UP001321760">
    <property type="component" value="Unassembled WGS sequence"/>
</dbReference>
<dbReference type="CDD" id="cd07247">
    <property type="entry name" value="SgaA_N_like"/>
    <property type="match status" value="1"/>
</dbReference>
<evidence type="ECO:0000313" key="3">
    <source>
        <dbReference type="Proteomes" id="UP001321760"/>
    </source>
</evidence>
<dbReference type="Gene3D" id="3.10.180.10">
    <property type="entry name" value="2,3-Dihydroxybiphenyl 1,2-Dioxygenase, domain 1"/>
    <property type="match status" value="1"/>
</dbReference>
<accession>A0AAV9G791</accession>
<sequence length="150" mass="16053">MSSGSDCEMPGTICWYEVPCTDPDRAFAFYKNVFGWDMAPNAEAMPGYMEGVDSVHMFSKGNLYGAFIKMSSPDGVAAVADKGHMAKTASLASLRVQDIDKTTADVEKNGGKVHIPKFAIAGGAFGHSARYIDTEGNLVAVWQPPAKPPM</sequence>
<reference evidence="2" key="2">
    <citation type="submission" date="2023-05" db="EMBL/GenBank/DDBJ databases">
        <authorList>
            <consortium name="Lawrence Berkeley National Laboratory"/>
            <person name="Steindorff A."/>
            <person name="Hensen N."/>
            <person name="Bonometti L."/>
            <person name="Westerberg I."/>
            <person name="Brannstrom I.O."/>
            <person name="Guillou S."/>
            <person name="Cros-Aarteil S."/>
            <person name="Calhoun S."/>
            <person name="Haridas S."/>
            <person name="Kuo A."/>
            <person name="Mondo S."/>
            <person name="Pangilinan J."/>
            <person name="Riley R."/>
            <person name="Labutti K."/>
            <person name="Andreopoulos B."/>
            <person name="Lipzen A."/>
            <person name="Chen C."/>
            <person name="Yanf M."/>
            <person name="Daum C."/>
            <person name="Ng V."/>
            <person name="Clum A."/>
            <person name="Ohm R."/>
            <person name="Martin F."/>
            <person name="Silar P."/>
            <person name="Natvig D."/>
            <person name="Lalanne C."/>
            <person name="Gautier V."/>
            <person name="Ament-Velasquez S.L."/>
            <person name="Kruys A."/>
            <person name="Hutchinson M.I."/>
            <person name="Powell A.J."/>
            <person name="Barry K."/>
            <person name="Miller A.N."/>
            <person name="Grigoriev I.V."/>
            <person name="Debuchy R."/>
            <person name="Gladieux P."/>
            <person name="Thoren M.H."/>
            <person name="Johannesson H."/>
        </authorList>
    </citation>
    <scope>NUCLEOTIDE SEQUENCE</scope>
    <source>
        <strain evidence="2">PSN243</strain>
    </source>
</reference>
<keyword evidence="3" id="KW-1185">Reference proteome</keyword>
<evidence type="ECO:0000313" key="2">
    <source>
        <dbReference type="EMBL" id="KAK4444235.1"/>
    </source>
</evidence>
<dbReference type="InterPro" id="IPR052164">
    <property type="entry name" value="Anthracycline_SecMetBiosynth"/>
</dbReference>
<gene>
    <name evidence="2" type="ORF">QBC34DRAFT_415680</name>
</gene>
<dbReference type="AlphaFoldDB" id="A0AAV9G791"/>
<dbReference type="Pfam" id="PF00903">
    <property type="entry name" value="Glyoxalase"/>
    <property type="match status" value="1"/>
</dbReference>
<proteinExistence type="predicted"/>
<organism evidence="2 3">
    <name type="scientific">Podospora aff. communis PSN243</name>
    <dbReference type="NCBI Taxonomy" id="3040156"/>
    <lineage>
        <taxon>Eukaryota</taxon>
        <taxon>Fungi</taxon>
        <taxon>Dikarya</taxon>
        <taxon>Ascomycota</taxon>
        <taxon>Pezizomycotina</taxon>
        <taxon>Sordariomycetes</taxon>
        <taxon>Sordariomycetidae</taxon>
        <taxon>Sordariales</taxon>
        <taxon>Podosporaceae</taxon>
        <taxon>Podospora</taxon>
    </lineage>
</organism>
<dbReference type="PROSITE" id="PS51819">
    <property type="entry name" value="VOC"/>
    <property type="match status" value="1"/>
</dbReference>
<protein>
    <recommendedName>
        <fullName evidence="1">VOC domain-containing protein</fullName>
    </recommendedName>
</protein>
<dbReference type="SUPFAM" id="SSF54593">
    <property type="entry name" value="Glyoxalase/Bleomycin resistance protein/Dihydroxybiphenyl dioxygenase"/>
    <property type="match status" value="1"/>
</dbReference>
<dbReference type="InterPro" id="IPR037523">
    <property type="entry name" value="VOC_core"/>
</dbReference>
<reference evidence="2" key="1">
    <citation type="journal article" date="2023" name="Mol. Phylogenet. Evol.">
        <title>Genome-scale phylogeny and comparative genomics of the fungal order Sordariales.</title>
        <authorList>
            <person name="Hensen N."/>
            <person name="Bonometti L."/>
            <person name="Westerberg I."/>
            <person name="Brannstrom I.O."/>
            <person name="Guillou S."/>
            <person name="Cros-Aarteil S."/>
            <person name="Calhoun S."/>
            <person name="Haridas S."/>
            <person name="Kuo A."/>
            <person name="Mondo S."/>
            <person name="Pangilinan J."/>
            <person name="Riley R."/>
            <person name="LaButti K."/>
            <person name="Andreopoulos B."/>
            <person name="Lipzen A."/>
            <person name="Chen C."/>
            <person name="Yan M."/>
            <person name="Daum C."/>
            <person name="Ng V."/>
            <person name="Clum A."/>
            <person name="Steindorff A."/>
            <person name="Ohm R.A."/>
            <person name="Martin F."/>
            <person name="Silar P."/>
            <person name="Natvig D.O."/>
            <person name="Lalanne C."/>
            <person name="Gautier V."/>
            <person name="Ament-Velasquez S.L."/>
            <person name="Kruys A."/>
            <person name="Hutchinson M.I."/>
            <person name="Powell A.J."/>
            <person name="Barry K."/>
            <person name="Miller A.N."/>
            <person name="Grigoriev I.V."/>
            <person name="Debuchy R."/>
            <person name="Gladieux P."/>
            <person name="Hiltunen Thoren M."/>
            <person name="Johannesson H."/>
        </authorList>
    </citation>
    <scope>NUCLEOTIDE SEQUENCE</scope>
    <source>
        <strain evidence="2">PSN243</strain>
    </source>
</reference>